<reference evidence="4 5" key="1">
    <citation type="journal article" date="2003" name="Int. J. Syst. Evol. Microbiol.">
        <title>Halobacillus salinus sp. nov., isolated from a salt lake on the coast of the East Sea in Korea.</title>
        <authorList>
            <person name="Yoon J.H."/>
            <person name="Kang K.H."/>
            <person name="Park Y.H."/>
        </authorList>
    </citation>
    <scope>NUCLEOTIDE SEQUENCE [LARGE SCALE GENOMIC DNA]</scope>
    <source>
        <strain evidence="4 5">HSL-3</strain>
    </source>
</reference>
<protein>
    <submittedName>
        <fullName evidence="4">S-layer protein</fullName>
    </submittedName>
</protein>
<dbReference type="SMART" id="SM00047">
    <property type="entry name" value="LYZ2"/>
    <property type="match status" value="1"/>
</dbReference>
<keyword evidence="5" id="KW-1185">Reference proteome</keyword>
<dbReference type="PANTHER" id="PTHR43308:SF5">
    <property type="entry name" value="S-LAYER PROTEIN _ PEPTIDOGLYCAN ENDO-BETA-N-ACETYLGLUCOSAMINIDASE"/>
    <property type="match status" value="1"/>
</dbReference>
<dbReference type="EMBL" id="SRJC01000005">
    <property type="protein sequence ID" value="TGB01704.1"/>
    <property type="molecule type" value="Genomic_DNA"/>
</dbReference>
<dbReference type="Gene3D" id="1.10.530.10">
    <property type="match status" value="1"/>
</dbReference>
<accession>A0A4Z0GX90</accession>
<evidence type="ECO:0000256" key="2">
    <source>
        <dbReference type="SAM" id="SignalP"/>
    </source>
</evidence>
<dbReference type="PANTHER" id="PTHR43308">
    <property type="entry name" value="OUTER MEMBRANE PROTEIN ALPHA-RELATED"/>
    <property type="match status" value="1"/>
</dbReference>
<evidence type="ECO:0000259" key="3">
    <source>
        <dbReference type="PROSITE" id="PS51272"/>
    </source>
</evidence>
<dbReference type="GO" id="GO:0004040">
    <property type="term" value="F:amidase activity"/>
    <property type="evidence" value="ECO:0007669"/>
    <property type="project" value="InterPro"/>
</dbReference>
<dbReference type="RefSeq" id="WP_135328389.1">
    <property type="nucleotide sequence ID" value="NZ_SRJC01000005.1"/>
</dbReference>
<dbReference type="Proteomes" id="UP000297982">
    <property type="component" value="Unassembled WGS sequence"/>
</dbReference>
<evidence type="ECO:0000313" key="4">
    <source>
        <dbReference type="EMBL" id="TGB01704.1"/>
    </source>
</evidence>
<keyword evidence="1 2" id="KW-0732">Signal</keyword>
<dbReference type="Pfam" id="PF00395">
    <property type="entry name" value="SLH"/>
    <property type="match status" value="3"/>
</dbReference>
<feature type="domain" description="SLH" evidence="3">
    <location>
        <begin position="91"/>
        <end position="154"/>
    </location>
</feature>
<evidence type="ECO:0000256" key="1">
    <source>
        <dbReference type="ARBA" id="ARBA00022729"/>
    </source>
</evidence>
<name>A0A4Z0GX90_9BACI</name>
<feature type="chain" id="PRO_5021191656" evidence="2">
    <location>
        <begin position="26"/>
        <end position="644"/>
    </location>
</feature>
<sequence length="644" mass="71535">MKKNFYIFCLVLILASIVPLKQVQAADDISGHFFEDEMRTLIDEGILKGYGDGTYKPQKSVKRSEFTAFLVRSLDLELEAAGELSVAAISDAPSYKDVKPGQWFYPAVNAGSSHDLITGFPDNTFRPSEEINREQMAVMMMRALDLKGVVSEKANINFSDSSKIGNYAKESVQRLVNLEVLTGKKDSNDNIFFDPKAPTTRAQASGVIVRMMNVINPKEEKVTYRTATIDEDGGFKVADEYDTFSAAKKNASGNQVVLKGNNVLWVNDGLAVSNKFTTIYTSESLSSSATYVTSGIELDYKEATEDWVKVQVADTVGYVAPGTVNLVPTNAIEDRSHYVVSNGNLVHKLYNPITESKSSYVYGKAPSFLDSGDKYYSWNGSTFYDASGNKVGTAYQYFNRMPLYTETDYTAAQLDAFIEEKRPNSPLLGLGASFKKAEEMYGTNAMYLLSHAILESNWGTSDIATKKNNLFGINAVDSDPFKNAYTYDSYEDGILDAAKEFIVPGYFDESDWRYNGAHLGNKSTGMNVRYASDPYWGEKISSYMYQMDNFLSNRFKVEQELGKYPLAVTLQGTNVRSAAKVDADTKLYRLETGATVAALDEVKADGTWYRIVPKNILDNDHDQTFIYSHGGSYGTLLETLDVVK</sequence>
<dbReference type="STRING" id="192814.GCA_900166575_03171"/>
<feature type="domain" description="SLH" evidence="3">
    <location>
        <begin position="21"/>
        <end position="84"/>
    </location>
</feature>
<dbReference type="PROSITE" id="PS51272">
    <property type="entry name" value="SLH"/>
    <property type="match status" value="3"/>
</dbReference>
<dbReference type="AlphaFoldDB" id="A0A4Z0GX90"/>
<proteinExistence type="predicted"/>
<feature type="domain" description="SLH" evidence="3">
    <location>
        <begin position="155"/>
        <end position="222"/>
    </location>
</feature>
<dbReference type="InterPro" id="IPR051465">
    <property type="entry name" value="Cell_Envelope_Struct_Comp"/>
</dbReference>
<organism evidence="4 5">
    <name type="scientific">Halobacillus salinus</name>
    <dbReference type="NCBI Taxonomy" id="192814"/>
    <lineage>
        <taxon>Bacteria</taxon>
        <taxon>Bacillati</taxon>
        <taxon>Bacillota</taxon>
        <taxon>Bacilli</taxon>
        <taxon>Bacillales</taxon>
        <taxon>Bacillaceae</taxon>
        <taxon>Halobacillus</taxon>
    </lineage>
</organism>
<evidence type="ECO:0000313" key="5">
    <source>
        <dbReference type="Proteomes" id="UP000297982"/>
    </source>
</evidence>
<feature type="signal peptide" evidence="2">
    <location>
        <begin position="1"/>
        <end position="25"/>
    </location>
</feature>
<dbReference type="Pfam" id="PF01832">
    <property type="entry name" value="Glucosaminidase"/>
    <property type="match status" value="1"/>
</dbReference>
<dbReference type="InterPro" id="IPR002901">
    <property type="entry name" value="MGlyc_endo_b_GlcNAc-like_dom"/>
</dbReference>
<comment type="caution">
    <text evidence="4">The sequence shown here is derived from an EMBL/GenBank/DDBJ whole genome shotgun (WGS) entry which is preliminary data.</text>
</comment>
<dbReference type="InterPro" id="IPR001119">
    <property type="entry name" value="SLH_dom"/>
</dbReference>
<gene>
    <name evidence="4" type="ORF">E4663_16245</name>
</gene>